<dbReference type="EMBL" id="BATJ01000014">
    <property type="protein sequence ID" value="GAD68481.1"/>
    <property type="molecule type" value="Genomic_DNA"/>
</dbReference>
<gene>
    <name evidence="1" type="ORF">VPR01S_14_00070</name>
</gene>
<dbReference type="RefSeq" id="WP_021706451.1">
    <property type="nucleotide sequence ID" value="NZ_BATJ01000014.1"/>
</dbReference>
<reference evidence="1 2" key="1">
    <citation type="submission" date="2013-09" db="EMBL/GenBank/DDBJ databases">
        <title>Whole genome shotgun sequence of Vibrio proteolyticus NBRC 13287.</title>
        <authorList>
            <person name="Isaki S."/>
            <person name="Hosoyama A."/>
            <person name="Numata M."/>
            <person name="Hashimoto M."/>
            <person name="Hosoyama Y."/>
            <person name="Tsuchikane K."/>
            <person name="Noguchi M."/>
            <person name="Hirakata S."/>
            <person name="Ichikawa N."/>
            <person name="Ohji S."/>
            <person name="Yamazoe A."/>
            <person name="Fujita N."/>
        </authorList>
    </citation>
    <scope>NUCLEOTIDE SEQUENCE [LARGE SCALE GENOMIC DNA]</scope>
    <source>
        <strain evidence="1 2">NBRC 13287</strain>
    </source>
</reference>
<accession>U2ZL61</accession>
<sequence>MESGYWFKSTKFEIEKSEDEETNPGCYGKQLAYWLSDEFAKLGYQTDVIPEDWGWCVICESNDYLLWLGCGSMQDEETLESYQKGKPPEVKEVVWHTFPTIEVPFFNFKAIINKWFGKLDLETPLKKLDKELQHILSSEVEIELCEEP</sequence>
<dbReference type="AlphaFoldDB" id="U2ZL61"/>
<dbReference type="Proteomes" id="UP000016570">
    <property type="component" value="Unassembled WGS sequence"/>
</dbReference>
<keyword evidence="2" id="KW-1185">Reference proteome</keyword>
<dbReference type="eggNOG" id="ENOG5032YKA">
    <property type="taxonomic scope" value="Bacteria"/>
</dbReference>
<evidence type="ECO:0000313" key="2">
    <source>
        <dbReference type="Proteomes" id="UP000016570"/>
    </source>
</evidence>
<organism evidence="1 2">
    <name type="scientific">Vibrio proteolyticus NBRC 13287</name>
    <dbReference type="NCBI Taxonomy" id="1219065"/>
    <lineage>
        <taxon>Bacteria</taxon>
        <taxon>Pseudomonadati</taxon>
        <taxon>Pseudomonadota</taxon>
        <taxon>Gammaproteobacteria</taxon>
        <taxon>Vibrionales</taxon>
        <taxon>Vibrionaceae</taxon>
        <taxon>Vibrio</taxon>
    </lineage>
</organism>
<protein>
    <submittedName>
        <fullName evidence="1">Uncharacterized protein</fullName>
    </submittedName>
</protein>
<proteinExistence type="predicted"/>
<evidence type="ECO:0000313" key="1">
    <source>
        <dbReference type="EMBL" id="GAD68481.1"/>
    </source>
</evidence>
<comment type="caution">
    <text evidence="1">The sequence shown here is derived from an EMBL/GenBank/DDBJ whole genome shotgun (WGS) entry which is preliminary data.</text>
</comment>
<dbReference type="STRING" id="1219065.VPR01S_14_00070"/>
<name>U2ZL61_VIBPR</name>